<evidence type="ECO:0000313" key="3">
    <source>
        <dbReference type="Proteomes" id="UP001186944"/>
    </source>
</evidence>
<dbReference type="GO" id="GO:0003676">
    <property type="term" value="F:nucleic acid binding"/>
    <property type="evidence" value="ECO:0007669"/>
    <property type="project" value="InterPro"/>
</dbReference>
<dbReference type="PANTHER" id="PTHR33050:SF7">
    <property type="entry name" value="RIBONUCLEASE H"/>
    <property type="match status" value="1"/>
</dbReference>
<dbReference type="InterPro" id="IPR052055">
    <property type="entry name" value="Hepadnavirus_pol/RT"/>
</dbReference>
<evidence type="ECO:0000313" key="2">
    <source>
        <dbReference type="EMBL" id="KAK3099971.1"/>
    </source>
</evidence>
<feature type="region of interest" description="Disordered" evidence="1">
    <location>
        <begin position="1"/>
        <end position="67"/>
    </location>
</feature>
<dbReference type="AlphaFoldDB" id="A0AA88Y7B2"/>
<dbReference type="EMBL" id="VSWD01000006">
    <property type="protein sequence ID" value="KAK3099971.1"/>
    <property type="molecule type" value="Genomic_DNA"/>
</dbReference>
<gene>
    <name evidence="2" type="ORF">FSP39_012690</name>
</gene>
<name>A0AA88Y7B2_PINIB</name>
<dbReference type="Proteomes" id="UP001186944">
    <property type="component" value="Unassembled WGS sequence"/>
</dbReference>
<dbReference type="PANTHER" id="PTHR33050">
    <property type="entry name" value="REVERSE TRANSCRIPTASE DOMAIN-CONTAINING PROTEIN"/>
    <property type="match status" value="1"/>
</dbReference>
<accession>A0AA88Y7B2</accession>
<protein>
    <submittedName>
        <fullName evidence="2">Uncharacterized protein</fullName>
    </submittedName>
</protein>
<proteinExistence type="predicted"/>
<dbReference type="SUPFAM" id="SSF53098">
    <property type="entry name" value="Ribonuclease H-like"/>
    <property type="match status" value="1"/>
</dbReference>
<dbReference type="InterPro" id="IPR012337">
    <property type="entry name" value="RNaseH-like_sf"/>
</dbReference>
<sequence>MASEISAAKSADTGDPDPVPTKNADTPKSADISNKAEDTSEKTSPTSMIARLADKFTPTEKTGPQISEGLADLLKSVIREQGSKKDEDKKRSDIFDKNLRPENCDVLTPPKVNKEIWTNISSTARSGDLDYQKTQNVVLRAIGPIVNVVDNLLQKDPEGKDEHSTAMVDKLMESWWYDNIGKAVNRIRREPPSAELYTDASLLIGWGAALENVKTGGNWSSEDKRKYEHINQLELYAVYLALKSFTTDLKNKHVKIHIDNSTAVACINNFGSTKSGMCNTLTRMIWDFAIASDMFITASHIQGKLNISADNESRKIRDETEWMLCPNIFQRITEIFFYPTVDMFASRLNHQVDSYISWTPDPDSISVDALTCNWSKYNNIYVFCPFSLIHRVTQKLIDEGTDAILIVPNWPTASWFPIVMRLCIESPLLLPKKKDLLSLPQQPGALHPLHQKLRLLACRVSGNHLQSKAYQKRQFRLL</sequence>
<dbReference type="CDD" id="cd09275">
    <property type="entry name" value="RNase_HI_RT_DIRS1"/>
    <property type="match status" value="1"/>
</dbReference>
<comment type="caution">
    <text evidence="2">The sequence shown here is derived from an EMBL/GenBank/DDBJ whole genome shotgun (WGS) entry which is preliminary data.</text>
</comment>
<keyword evidence="3" id="KW-1185">Reference proteome</keyword>
<evidence type="ECO:0000256" key="1">
    <source>
        <dbReference type="SAM" id="MobiDB-lite"/>
    </source>
</evidence>
<dbReference type="Gene3D" id="3.30.420.10">
    <property type="entry name" value="Ribonuclease H-like superfamily/Ribonuclease H"/>
    <property type="match status" value="1"/>
</dbReference>
<reference evidence="2" key="1">
    <citation type="submission" date="2019-08" db="EMBL/GenBank/DDBJ databases">
        <title>The improved chromosome-level genome for the pearl oyster Pinctada fucata martensii using PacBio sequencing and Hi-C.</title>
        <authorList>
            <person name="Zheng Z."/>
        </authorList>
    </citation>
    <scope>NUCLEOTIDE SEQUENCE</scope>
    <source>
        <strain evidence="2">ZZ-2019</strain>
        <tissue evidence="2">Adductor muscle</tissue>
    </source>
</reference>
<organism evidence="2 3">
    <name type="scientific">Pinctada imbricata</name>
    <name type="common">Atlantic pearl-oyster</name>
    <name type="synonym">Pinctada martensii</name>
    <dbReference type="NCBI Taxonomy" id="66713"/>
    <lineage>
        <taxon>Eukaryota</taxon>
        <taxon>Metazoa</taxon>
        <taxon>Spiralia</taxon>
        <taxon>Lophotrochozoa</taxon>
        <taxon>Mollusca</taxon>
        <taxon>Bivalvia</taxon>
        <taxon>Autobranchia</taxon>
        <taxon>Pteriomorphia</taxon>
        <taxon>Pterioida</taxon>
        <taxon>Pterioidea</taxon>
        <taxon>Pteriidae</taxon>
        <taxon>Pinctada</taxon>
    </lineage>
</organism>
<dbReference type="InterPro" id="IPR036397">
    <property type="entry name" value="RNaseH_sf"/>
</dbReference>